<evidence type="ECO:0000256" key="4">
    <source>
        <dbReference type="ARBA" id="ARBA00023080"/>
    </source>
</evidence>
<dbReference type="EC" id="3.6.1.-" evidence="9"/>
<evidence type="ECO:0000256" key="3">
    <source>
        <dbReference type="ARBA" id="ARBA00022801"/>
    </source>
</evidence>
<feature type="active site" description="Proton acceptor" evidence="9">
    <location>
        <position position="68"/>
    </location>
</feature>
<dbReference type="eggNOG" id="COG0424">
    <property type="taxonomic scope" value="Bacteria"/>
</dbReference>
<dbReference type="AlphaFoldDB" id="K6X2K4"/>
<keyword evidence="11" id="KW-1185">Reference proteome</keyword>
<dbReference type="PANTHER" id="PTHR43213">
    <property type="entry name" value="BIFUNCTIONAL DTTP/UTP PYROPHOSPHATASE/METHYLTRANSFERASE PROTEIN-RELATED"/>
    <property type="match status" value="1"/>
</dbReference>
<evidence type="ECO:0000256" key="2">
    <source>
        <dbReference type="ARBA" id="ARBA00022490"/>
    </source>
</evidence>
<comment type="caution">
    <text evidence="9">Lacks conserved residue(s) required for the propagation of feature annotation.</text>
</comment>
<keyword evidence="2 9" id="KW-0963">Cytoplasm</keyword>
<dbReference type="GO" id="GO:0047429">
    <property type="term" value="F:nucleoside triphosphate diphosphatase activity"/>
    <property type="evidence" value="ECO:0007669"/>
    <property type="project" value="InterPro"/>
</dbReference>
<dbReference type="STRING" id="1127673.GLIP_2226"/>
<dbReference type="Pfam" id="PF02545">
    <property type="entry name" value="Maf"/>
    <property type="match status" value="1"/>
</dbReference>
<dbReference type="SUPFAM" id="SSF52972">
    <property type="entry name" value="ITPase-like"/>
    <property type="match status" value="1"/>
</dbReference>
<dbReference type="Gene3D" id="3.90.950.10">
    <property type="match status" value="1"/>
</dbReference>
<dbReference type="NCBIfam" id="TIGR00172">
    <property type="entry name" value="maf"/>
    <property type="match status" value="1"/>
</dbReference>
<gene>
    <name evidence="10" type="primary">yceF</name>
    <name evidence="10" type="ORF">GLIP_2226</name>
</gene>
<feature type="site" description="Important for substrate specificity" evidence="9">
    <location>
        <position position="11"/>
    </location>
</feature>
<comment type="subcellular location">
    <subcellularLocation>
        <location evidence="1 9">Cytoplasm</location>
    </subcellularLocation>
</comment>
<feature type="site" description="Important for substrate specificity" evidence="9">
    <location>
        <position position="69"/>
    </location>
</feature>
<dbReference type="CDD" id="cd00985">
    <property type="entry name" value="Maf_Ham1"/>
    <property type="match status" value="1"/>
</dbReference>
<dbReference type="HAMAP" id="MF_00528">
    <property type="entry name" value="Maf"/>
    <property type="match status" value="1"/>
</dbReference>
<organism evidence="10 11">
    <name type="scientific">Aliiglaciecola lipolytica E3</name>
    <dbReference type="NCBI Taxonomy" id="1127673"/>
    <lineage>
        <taxon>Bacteria</taxon>
        <taxon>Pseudomonadati</taxon>
        <taxon>Pseudomonadota</taxon>
        <taxon>Gammaproteobacteria</taxon>
        <taxon>Alteromonadales</taxon>
        <taxon>Alteromonadaceae</taxon>
        <taxon>Aliiglaciecola</taxon>
    </lineage>
</organism>
<comment type="cofactor">
    <cofactor evidence="9">
        <name>a divalent metal cation</name>
        <dbReference type="ChEBI" id="CHEBI:60240"/>
    </cofactor>
</comment>
<dbReference type="EMBL" id="BAEN01000041">
    <property type="protein sequence ID" value="GAC14854.1"/>
    <property type="molecule type" value="Genomic_DNA"/>
</dbReference>
<evidence type="ECO:0000256" key="5">
    <source>
        <dbReference type="ARBA" id="ARBA00050213"/>
    </source>
</evidence>
<dbReference type="GO" id="GO:0005737">
    <property type="term" value="C:cytoplasm"/>
    <property type="evidence" value="ECO:0007669"/>
    <property type="project" value="UniProtKB-SubCell"/>
</dbReference>
<accession>K6X2K4</accession>
<dbReference type="RefSeq" id="WP_008844670.1">
    <property type="nucleotide sequence ID" value="NZ_BAEN01000041.1"/>
</dbReference>
<comment type="similarity">
    <text evidence="7 9">Belongs to the Maf family. YceF subfamily.</text>
</comment>
<comment type="catalytic activity">
    <reaction evidence="5 9">
        <text>N(7)-methyl-GTP + H2O = N(7)-methyl-GMP + diphosphate + H(+)</text>
        <dbReference type="Rhea" id="RHEA:58744"/>
        <dbReference type="ChEBI" id="CHEBI:15377"/>
        <dbReference type="ChEBI" id="CHEBI:15378"/>
        <dbReference type="ChEBI" id="CHEBI:33019"/>
        <dbReference type="ChEBI" id="CHEBI:58285"/>
        <dbReference type="ChEBI" id="CHEBI:87133"/>
    </reaction>
</comment>
<evidence type="ECO:0000256" key="7">
    <source>
        <dbReference type="ARBA" id="ARBA00060749"/>
    </source>
</evidence>
<dbReference type="PIRSF" id="PIRSF006305">
    <property type="entry name" value="Maf"/>
    <property type="match status" value="1"/>
</dbReference>
<dbReference type="PANTHER" id="PTHR43213:SF10">
    <property type="entry name" value="7-METHYL-GTP PYROPHOSPHATASE"/>
    <property type="match status" value="1"/>
</dbReference>
<evidence type="ECO:0000256" key="8">
    <source>
        <dbReference type="ARBA" id="ARBA00068163"/>
    </source>
</evidence>
<name>K6X2K4_9ALTE</name>
<dbReference type="InterPro" id="IPR003697">
    <property type="entry name" value="Maf-like"/>
</dbReference>
<dbReference type="GO" id="GO:0009117">
    <property type="term" value="P:nucleotide metabolic process"/>
    <property type="evidence" value="ECO:0007669"/>
    <property type="project" value="UniProtKB-KW"/>
</dbReference>
<comment type="caution">
    <text evidence="10">The sequence shown here is derived from an EMBL/GenBank/DDBJ whole genome shotgun (WGS) entry which is preliminary data.</text>
</comment>
<dbReference type="InterPro" id="IPR029001">
    <property type="entry name" value="ITPase-like_fam"/>
</dbReference>
<reference evidence="10 11" key="1">
    <citation type="journal article" date="2017" name="Antonie Van Leeuwenhoek">
        <title>Rhizobium rhizosphaerae sp. nov., a novel species isolated from rice rhizosphere.</title>
        <authorList>
            <person name="Zhao J.J."/>
            <person name="Zhang J."/>
            <person name="Zhang R.J."/>
            <person name="Zhang C.W."/>
            <person name="Yin H.Q."/>
            <person name="Zhang X.X."/>
        </authorList>
    </citation>
    <scope>NUCLEOTIDE SEQUENCE [LARGE SCALE GENOMIC DNA]</scope>
    <source>
        <strain evidence="10 11">E3</strain>
    </source>
</reference>
<sequence>MRIVLASTSKYRKSLLSKLQLDFICHKPNVEEHSEPNESAQDMALRLAKAKAQDVAKHYPDALIIGSDQTASVDNAILGKPGNAINAKRQLQQCSGKDVIFHTGLCVINVATGQQESITEPYTVSFRQLTDLQIDNYIAREAPFDCAGSFKCEGLGITLFRQLHGRDPNTLIGLPLIALCDILDNFNISVLSAPNN</sequence>
<proteinExistence type="inferred from homology"/>
<dbReference type="FunFam" id="3.90.950.10:FF:000005">
    <property type="entry name" value="7-methyl-GTP pyrophosphatase"/>
    <property type="match status" value="1"/>
</dbReference>
<protein>
    <recommendedName>
        <fullName evidence="8 9">7-methyl-GTP pyrophosphatase</fullName>
        <shortName evidence="9">m(7)GTP pyrophosphatase</shortName>
        <ecNumber evidence="9">3.6.1.-</ecNumber>
    </recommendedName>
</protein>
<keyword evidence="4 9" id="KW-0546">Nucleotide metabolism</keyword>
<feature type="site" description="Important for substrate specificity" evidence="9">
    <location>
        <position position="153"/>
    </location>
</feature>
<evidence type="ECO:0000256" key="6">
    <source>
        <dbReference type="ARBA" id="ARBA00053369"/>
    </source>
</evidence>
<evidence type="ECO:0000256" key="9">
    <source>
        <dbReference type="HAMAP-Rule" id="MF_00528"/>
    </source>
</evidence>
<evidence type="ECO:0000256" key="1">
    <source>
        <dbReference type="ARBA" id="ARBA00004496"/>
    </source>
</evidence>
<keyword evidence="3 9" id="KW-0378">Hydrolase</keyword>
<evidence type="ECO:0000313" key="10">
    <source>
        <dbReference type="EMBL" id="GAC14854.1"/>
    </source>
</evidence>
<comment type="function">
    <text evidence="6 9">Nucleoside triphosphate pyrophosphatase that hydrolyzes 7-methyl-GTP (m(7)GTP). May have a dual role in cell division arrest and in preventing the incorporation of modified nucleotides into cellular nucleic acids.</text>
</comment>
<dbReference type="Proteomes" id="UP000006334">
    <property type="component" value="Unassembled WGS sequence"/>
</dbReference>
<evidence type="ECO:0000313" key="11">
    <source>
        <dbReference type="Proteomes" id="UP000006334"/>
    </source>
</evidence>